<keyword evidence="3" id="KW-0808">Transferase</keyword>
<keyword evidence="4" id="KW-0949">S-adenosyl-L-methionine</keyword>
<dbReference type="InterPro" id="IPR006158">
    <property type="entry name" value="Cobalamin-bd"/>
</dbReference>
<protein>
    <submittedName>
        <fullName evidence="9">Cobalamin-dependent protein</fullName>
    </submittedName>
</protein>
<evidence type="ECO:0000313" key="10">
    <source>
        <dbReference type="Proteomes" id="UP000614200"/>
    </source>
</evidence>
<dbReference type="InterPro" id="IPR058240">
    <property type="entry name" value="rSAM_sf"/>
</dbReference>
<evidence type="ECO:0000256" key="6">
    <source>
        <dbReference type="ARBA" id="ARBA00023004"/>
    </source>
</evidence>
<dbReference type="SFLD" id="SFLDS00029">
    <property type="entry name" value="Radical_SAM"/>
    <property type="match status" value="1"/>
</dbReference>
<dbReference type="EMBL" id="JADKNH010000010">
    <property type="protein sequence ID" value="MBF4694683.1"/>
    <property type="molecule type" value="Genomic_DNA"/>
</dbReference>
<keyword evidence="5" id="KW-0479">Metal-binding</keyword>
<keyword evidence="6" id="KW-0408">Iron</keyword>
<gene>
    <name evidence="9" type="ORF">ISU02_16340</name>
</gene>
<sequence>MKILLVRPPRIKQAVTLSDFMFSEPIGLEMLYAVLERDHQVEILDMMCDPVPLKEKLSACSPRVVAITSLCIDVKAVIKIAQETRAYDDTIHIAVGGTQALLNPSSFFHDAIDYIFKFTTTQNITAFYTHLDQGTLEFEIPGILDRTQDYKGEALKGINEYILPNRKSTAKYRQHYSYFGYKPAAIMQVSQGCNKACMFCLRWRIEGREEVAFDKELIQQDLLNIEEDTIMFYDNDILGSETRIVQLLDLIESLNLNKNFIAYASVEGILSNISSLKRFKALGLKALLVGYETFNDQELNYYTKKSSTSDSEAVAKLLKTIGIDVWASFMAHPDWTKTDFKAFRKYVKKLSPQISSVSPLTPFPNLPLYKAYKERLLFGIDDYEKWSFGQVSIQPSNMSLRQYYYQMLVTNLYINLSLNQSTEMLNRFGFKSVYRLSMGSLKAFGKYIELMMRAND</sequence>
<evidence type="ECO:0000259" key="8">
    <source>
        <dbReference type="PROSITE" id="PS51918"/>
    </source>
</evidence>
<dbReference type="Gene3D" id="3.20.20.70">
    <property type="entry name" value="Aldolase class I"/>
    <property type="match status" value="1"/>
</dbReference>
<dbReference type="SFLD" id="SFLDG01123">
    <property type="entry name" value="methyltransferase_(Class_B)"/>
    <property type="match status" value="1"/>
</dbReference>
<evidence type="ECO:0000256" key="7">
    <source>
        <dbReference type="ARBA" id="ARBA00023014"/>
    </source>
</evidence>
<dbReference type="SFLD" id="SFLDG01082">
    <property type="entry name" value="B12-binding_domain_containing"/>
    <property type="match status" value="1"/>
</dbReference>
<dbReference type="InterPro" id="IPR007197">
    <property type="entry name" value="rSAM"/>
</dbReference>
<dbReference type="RefSeq" id="WP_194702924.1">
    <property type="nucleotide sequence ID" value="NZ_JADKNH010000010.1"/>
</dbReference>
<comment type="cofactor">
    <cofactor evidence="1">
        <name>[4Fe-4S] cluster</name>
        <dbReference type="ChEBI" id="CHEBI:49883"/>
    </cofactor>
</comment>
<evidence type="ECO:0000256" key="4">
    <source>
        <dbReference type="ARBA" id="ARBA00022691"/>
    </source>
</evidence>
<evidence type="ECO:0000256" key="3">
    <source>
        <dbReference type="ARBA" id="ARBA00022679"/>
    </source>
</evidence>
<evidence type="ECO:0000256" key="1">
    <source>
        <dbReference type="ARBA" id="ARBA00001966"/>
    </source>
</evidence>
<reference evidence="9 10" key="1">
    <citation type="submission" date="2020-11" db="EMBL/GenBank/DDBJ databases">
        <title>Fusibacter basophilias sp. nov.</title>
        <authorList>
            <person name="Qiu D."/>
        </authorList>
    </citation>
    <scope>NUCLEOTIDE SEQUENCE [LARGE SCALE GENOMIC DNA]</scope>
    <source>
        <strain evidence="9 10">Q10-2</strain>
    </source>
</reference>
<comment type="caution">
    <text evidence="9">The sequence shown here is derived from an EMBL/GenBank/DDBJ whole genome shotgun (WGS) entry which is preliminary data.</text>
</comment>
<dbReference type="SMART" id="SM00729">
    <property type="entry name" value="Elp3"/>
    <property type="match status" value="1"/>
</dbReference>
<name>A0ABR9ZX04_9FIRM</name>
<dbReference type="Pfam" id="PF04055">
    <property type="entry name" value="Radical_SAM"/>
    <property type="match status" value="1"/>
</dbReference>
<evidence type="ECO:0000256" key="5">
    <source>
        <dbReference type="ARBA" id="ARBA00022723"/>
    </source>
</evidence>
<feature type="domain" description="Radical SAM core" evidence="8">
    <location>
        <begin position="179"/>
        <end position="396"/>
    </location>
</feature>
<evidence type="ECO:0000256" key="2">
    <source>
        <dbReference type="ARBA" id="ARBA00022603"/>
    </source>
</evidence>
<accession>A0ABR9ZX04</accession>
<organism evidence="9 10">
    <name type="scientific">Fusibacter ferrireducens</name>
    <dbReference type="NCBI Taxonomy" id="2785058"/>
    <lineage>
        <taxon>Bacteria</taxon>
        <taxon>Bacillati</taxon>
        <taxon>Bacillota</taxon>
        <taxon>Clostridia</taxon>
        <taxon>Eubacteriales</taxon>
        <taxon>Eubacteriales Family XII. Incertae Sedis</taxon>
        <taxon>Fusibacter</taxon>
    </lineage>
</organism>
<dbReference type="CDD" id="cd01335">
    <property type="entry name" value="Radical_SAM"/>
    <property type="match status" value="1"/>
</dbReference>
<keyword evidence="10" id="KW-1185">Reference proteome</keyword>
<proteinExistence type="predicted"/>
<dbReference type="PROSITE" id="PS51918">
    <property type="entry name" value="RADICAL_SAM"/>
    <property type="match status" value="1"/>
</dbReference>
<dbReference type="InterPro" id="IPR013785">
    <property type="entry name" value="Aldolase_TIM"/>
</dbReference>
<dbReference type="Gene3D" id="3.40.50.280">
    <property type="entry name" value="Cobalamin-binding domain"/>
    <property type="match status" value="1"/>
</dbReference>
<dbReference type="SUPFAM" id="SSF102114">
    <property type="entry name" value="Radical SAM enzymes"/>
    <property type="match status" value="1"/>
</dbReference>
<dbReference type="InterPro" id="IPR034466">
    <property type="entry name" value="Methyltransferase_Class_B"/>
</dbReference>
<dbReference type="PANTHER" id="PTHR43409">
    <property type="entry name" value="ANAEROBIC MAGNESIUM-PROTOPORPHYRIN IX MONOMETHYL ESTER CYCLASE-RELATED"/>
    <property type="match status" value="1"/>
</dbReference>
<dbReference type="InterPro" id="IPR051198">
    <property type="entry name" value="BchE-like"/>
</dbReference>
<keyword evidence="7" id="KW-0411">Iron-sulfur</keyword>
<keyword evidence="2" id="KW-0489">Methyltransferase</keyword>
<dbReference type="Proteomes" id="UP000614200">
    <property type="component" value="Unassembled WGS sequence"/>
</dbReference>
<dbReference type="PANTHER" id="PTHR43409:SF7">
    <property type="entry name" value="BLL1977 PROTEIN"/>
    <property type="match status" value="1"/>
</dbReference>
<dbReference type="Pfam" id="PF02310">
    <property type="entry name" value="B12-binding"/>
    <property type="match status" value="1"/>
</dbReference>
<evidence type="ECO:0000313" key="9">
    <source>
        <dbReference type="EMBL" id="MBF4694683.1"/>
    </source>
</evidence>
<dbReference type="InterPro" id="IPR006638">
    <property type="entry name" value="Elp3/MiaA/NifB-like_rSAM"/>
</dbReference>